<comment type="caution">
    <text evidence="1">The sequence shown here is derived from an EMBL/GenBank/DDBJ whole genome shotgun (WGS) entry which is preliminary data.</text>
</comment>
<proteinExistence type="predicted"/>
<organism evidence="1 2">
    <name type="scientific">Eumeta variegata</name>
    <name type="common">Bagworm moth</name>
    <name type="synonym">Eumeta japonica</name>
    <dbReference type="NCBI Taxonomy" id="151549"/>
    <lineage>
        <taxon>Eukaryota</taxon>
        <taxon>Metazoa</taxon>
        <taxon>Ecdysozoa</taxon>
        <taxon>Arthropoda</taxon>
        <taxon>Hexapoda</taxon>
        <taxon>Insecta</taxon>
        <taxon>Pterygota</taxon>
        <taxon>Neoptera</taxon>
        <taxon>Endopterygota</taxon>
        <taxon>Lepidoptera</taxon>
        <taxon>Glossata</taxon>
        <taxon>Ditrysia</taxon>
        <taxon>Tineoidea</taxon>
        <taxon>Psychidae</taxon>
        <taxon>Oiketicinae</taxon>
        <taxon>Eumeta</taxon>
    </lineage>
</organism>
<protein>
    <submittedName>
        <fullName evidence="1">Uncharacterized protein</fullName>
    </submittedName>
</protein>
<gene>
    <name evidence="1" type="ORF">EVAR_70605_1</name>
</gene>
<dbReference type="EMBL" id="BGZK01005018">
    <property type="protein sequence ID" value="GBP12135.1"/>
    <property type="molecule type" value="Genomic_DNA"/>
</dbReference>
<dbReference type="AlphaFoldDB" id="A0A4C1TDE5"/>
<keyword evidence="2" id="KW-1185">Reference proteome</keyword>
<dbReference type="Proteomes" id="UP000299102">
    <property type="component" value="Unassembled WGS sequence"/>
</dbReference>
<reference evidence="1 2" key="1">
    <citation type="journal article" date="2019" name="Commun. Biol.">
        <title>The bagworm genome reveals a unique fibroin gene that provides high tensile strength.</title>
        <authorList>
            <person name="Kono N."/>
            <person name="Nakamura H."/>
            <person name="Ohtoshi R."/>
            <person name="Tomita M."/>
            <person name="Numata K."/>
            <person name="Arakawa K."/>
        </authorList>
    </citation>
    <scope>NUCLEOTIDE SEQUENCE [LARGE SCALE GENOMIC DNA]</scope>
</reference>
<evidence type="ECO:0000313" key="1">
    <source>
        <dbReference type="EMBL" id="GBP12135.1"/>
    </source>
</evidence>
<name>A0A4C1TDE5_EUMVA</name>
<sequence>MAEQTHEFQGKQQHLLKLICNLKAHIRPRPTYAIKDYKTSMRLKLGGCFQAVRRDSFIESTLRIKHLGTDSTLGYDSPTERLLSSEDLVADEMSR</sequence>
<evidence type="ECO:0000313" key="2">
    <source>
        <dbReference type="Proteomes" id="UP000299102"/>
    </source>
</evidence>
<accession>A0A4C1TDE5</accession>